<reference evidence="1 2" key="1">
    <citation type="journal article" date="2021" name="Elife">
        <title>Chloroplast acquisition without the gene transfer in kleptoplastic sea slugs, Plakobranchus ocellatus.</title>
        <authorList>
            <person name="Maeda T."/>
            <person name="Takahashi S."/>
            <person name="Yoshida T."/>
            <person name="Shimamura S."/>
            <person name="Takaki Y."/>
            <person name="Nagai Y."/>
            <person name="Toyoda A."/>
            <person name="Suzuki Y."/>
            <person name="Arimoto A."/>
            <person name="Ishii H."/>
            <person name="Satoh N."/>
            <person name="Nishiyama T."/>
            <person name="Hasebe M."/>
            <person name="Maruyama T."/>
            <person name="Minagawa J."/>
            <person name="Obokata J."/>
            <person name="Shigenobu S."/>
        </authorList>
    </citation>
    <scope>NUCLEOTIDE SEQUENCE [LARGE SCALE GENOMIC DNA]</scope>
</reference>
<evidence type="ECO:0000313" key="1">
    <source>
        <dbReference type="EMBL" id="GFO44275.1"/>
    </source>
</evidence>
<keyword evidence="1" id="KW-0251">Elongation factor</keyword>
<dbReference type="AlphaFoldDB" id="A0AAV4DJF9"/>
<keyword evidence="1" id="KW-0648">Protein biosynthesis</keyword>
<dbReference type="EMBL" id="BLXT01007949">
    <property type="protein sequence ID" value="GFO44275.1"/>
    <property type="molecule type" value="Genomic_DNA"/>
</dbReference>
<keyword evidence="2" id="KW-1185">Reference proteome</keyword>
<evidence type="ECO:0000313" key="2">
    <source>
        <dbReference type="Proteomes" id="UP000735302"/>
    </source>
</evidence>
<name>A0AAV4DJF9_9GAST</name>
<proteinExistence type="predicted"/>
<sequence length="142" mass="15481">MKETPAASTSSHAGGYAEQIATIKSALLSLERNRGLVIHRGPSGQDETSSTYEMITALCPLSRHVLSVLKDVCKKVERKSETGCYIFDLLDLLKVSKCQATGAANPRMYCHINRKVLSSALASLETSSEVIEMSPQHFLPLD</sequence>
<dbReference type="GO" id="GO:0003746">
    <property type="term" value="F:translation elongation factor activity"/>
    <property type="evidence" value="ECO:0007669"/>
    <property type="project" value="UniProtKB-KW"/>
</dbReference>
<dbReference type="Proteomes" id="UP000735302">
    <property type="component" value="Unassembled WGS sequence"/>
</dbReference>
<accession>A0AAV4DJF9</accession>
<comment type="caution">
    <text evidence="1">The sequence shown here is derived from an EMBL/GenBank/DDBJ whole genome shotgun (WGS) entry which is preliminary data.</text>
</comment>
<protein>
    <submittedName>
        <fullName evidence="1">Transcription elongation factor spt5</fullName>
    </submittedName>
</protein>
<gene>
    <name evidence="1" type="ORF">PoB_007078000</name>
</gene>
<organism evidence="1 2">
    <name type="scientific">Plakobranchus ocellatus</name>
    <dbReference type="NCBI Taxonomy" id="259542"/>
    <lineage>
        <taxon>Eukaryota</taxon>
        <taxon>Metazoa</taxon>
        <taxon>Spiralia</taxon>
        <taxon>Lophotrochozoa</taxon>
        <taxon>Mollusca</taxon>
        <taxon>Gastropoda</taxon>
        <taxon>Heterobranchia</taxon>
        <taxon>Euthyneura</taxon>
        <taxon>Panpulmonata</taxon>
        <taxon>Sacoglossa</taxon>
        <taxon>Placobranchoidea</taxon>
        <taxon>Plakobranchidae</taxon>
        <taxon>Plakobranchus</taxon>
    </lineage>
</organism>
<dbReference type="InterPro" id="IPR036388">
    <property type="entry name" value="WH-like_DNA-bd_sf"/>
</dbReference>
<dbReference type="Gene3D" id="1.10.10.10">
    <property type="entry name" value="Winged helix-like DNA-binding domain superfamily/Winged helix DNA-binding domain"/>
    <property type="match status" value="1"/>
</dbReference>